<keyword evidence="1" id="KW-0732">Signal</keyword>
<name>A0A517XRX3_9BACT</name>
<dbReference type="EMBL" id="CP036273">
    <property type="protein sequence ID" value="QDU20249.1"/>
    <property type="molecule type" value="Genomic_DNA"/>
</dbReference>
<reference evidence="2 3" key="1">
    <citation type="submission" date="2019-02" db="EMBL/GenBank/DDBJ databases">
        <title>Deep-cultivation of Planctomycetes and their phenomic and genomic characterization uncovers novel biology.</title>
        <authorList>
            <person name="Wiegand S."/>
            <person name="Jogler M."/>
            <person name="Boedeker C."/>
            <person name="Pinto D."/>
            <person name="Vollmers J."/>
            <person name="Rivas-Marin E."/>
            <person name="Kohn T."/>
            <person name="Peeters S.H."/>
            <person name="Heuer A."/>
            <person name="Rast P."/>
            <person name="Oberbeckmann S."/>
            <person name="Bunk B."/>
            <person name="Jeske O."/>
            <person name="Meyerdierks A."/>
            <person name="Storesund J.E."/>
            <person name="Kallscheuer N."/>
            <person name="Luecker S."/>
            <person name="Lage O.M."/>
            <person name="Pohl T."/>
            <person name="Merkel B.J."/>
            <person name="Hornburger P."/>
            <person name="Mueller R.-W."/>
            <person name="Bruemmer F."/>
            <person name="Labrenz M."/>
            <person name="Spormann A.M."/>
            <person name="Op den Camp H."/>
            <person name="Overmann J."/>
            <person name="Amann R."/>
            <person name="Jetten M.S.M."/>
            <person name="Mascher T."/>
            <person name="Medema M.H."/>
            <person name="Devos D.P."/>
            <person name="Kaster A.-K."/>
            <person name="Ovreas L."/>
            <person name="Rohde M."/>
            <person name="Galperin M.Y."/>
            <person name="Jogler C."/>
        </authorList>
    </citation>
    <scope>NUCLEOTIDE SEQUENCE [LARGE SCALE GENOMIC DNA]</scope>
    <source>
        <strain evidence="2 3">ETA_A1</strain>
    </source>
</reference>
<evidence type="ECO:0000313" key="3">
    <source>
        <dbReference type="Proteomes" id="UP000319576"/>
    </source>
</evidence>
<evidence type="ECO:0000313" key="2">
    <source>
        <dbReference type="EMBL" id="QDU20249.1"/>
    </source>
</evidence>
<dbReference type="AlphaFoldDB" id="A0A517XRX3"/>
<gene>
    <name evidence="2" type="ORF">ETAA1_21950</name>
</gene>
<accession>A0A517XRX3</accession>
<feature type="chain" id="PRO_5021934496" evidence="1">
    <location>
        <begin position="27"/>
        <end position="243"/>
    </location>
</feature>
<organism evidence="2 3">
    <name type="scientific">Urbifossiella limnaea</name>
    <dbReference type="NCBI Taxonomy" id="2528023"/>
    <lineage>
        <taxon>Bacteria</taxon>
        <taxon>Pseudomonadati</taxon>
        <taxon>Planctomycetota</taxon>
        <taxon>Planctomycetia</taxon>
        <taxon>Gemmatales</taxon>
        <taxon>Gemmataceae</taxon>
        <taxon>Urbifossiella</taxon>
    </lineage>
</organism>
<proteinExistence type="predicted"/>
<evidence type="ECO:0000256" key="1">
    <source>
        <dbReference type="SAM" id="SignalP"/>
    </source>
</evidence>
<sequence length="243" mass="25892" precursor="true">MTRNRIFGPAAAAVVALVVVLATASAQDTDPEFEWVEKVVLRPKFIGAATETGAFQWVKGQPLNVSVTGGTKEHRKAVAAVVEDFHAAIKGTPLKGMKLLPAGAGGTTVMVSFMPKARIPAALAQAGWSAKDVKLWESDKQSFASQVFPYPTSKHVTARSLIFVSSDAADAGEVEWGVALSVAASLGVQFTSDYKESGFFGGTEGGPRLKAADKRLLAWYYTHVPPGTKEIGPLYEKHYPKGK</sequence>
<dbReference type="KEGG" id="uli:ETAA1_21950"/>
<dbReference type="RefSeq" id="WP_145237457.1">
    <property type="nucleotide sequence ID" value="NZ_CP036273.1"/>
</dbReference>
<feature type="signal peptide" evidence="1">
    <location>
        <begin position="1"/>
        <end position="26"/>
    </location>
</feature>
<dbReference type="Proteomes" id="UP000319576">
    <property type="component" value="Chromosome"/>
</dbReference>
<keyword evidence="3" id="KW-1185">Reference proteome</keyword>
<protein>
    <submittedName>
        <fullName evidence="2">Uncharacterized protein</fullName>
    </submittedName>
</protein>